<keyword evidence="2" id="KW-1185">Reference proteome</keyword>
<accession>A0AAD7FL64</accession>
<dbReference type="AlphaFoldDB" id="A0AAD7FL64"/>
<protein>
    <submittedName>
        <fullName evidence="1">Uncharacterized protein</fullName>
    </submittedName>
</protein>
<sequence>MYIMLSEQAGQQTLCADPDFETLLLDVLSPASAADGMIEAELHPPSLKFRDFWNAVCLIGAHPEVSKQLLWRAFSILIRAAGADSGVSNTAVQDMSMMDQVFRRIPHLDKDVLKRLKLEEYTADFKVVLTIMQALSADGVNQEVLRFLIRRLKPQFTWGRQLAARNLLDLWQRPAFRHHLLDLQMTVLNKVRRILSEGSATERLAALTRMFSDDIGRVAVFKAGLMNALFKHRSEEVDDLLVHVIATEPALAQKYSSESRNSVTIVIMMKTLLDSPGDWDLEKSRPKFQIVLPLATHIPKVTPTDVETLCNDIIQRVEAYELTHTSRRAAAIFLVVLFVCNRVEPVTQIFTRHQDSLTNAFGELQYEEVWNALRGISASKNEQTGMVTPPDQEILDRLVQAIRDADDKGTPTWEVEWAIRLLSVYKPHTPQEALKYRSPGENGECLSWSLYSTSASSDLGMANRIDCKSNVASGASLVIPQAPALRRLNISRLIKARDRLQAPLSRIECLREEPMRIVPEGVYGRGVGPEFALEDGDRGDGGSSPFDGLTATRCAYVQCGYSAYFALDSLQLPLESAGEIWGGVNSPCPLFGAYTVSALRTTARRLADENVVPTPRVNGMLVEAQLDDGDVEEEEMVVEAMRV</sequence>
<comment type="caution">
    <text evidence="1">The sequence shown here is derived from an EMBL/GenBank/DDBJ whole genome shotgun (WGS) entry which is preliminary data.</text>
</comment>
<proteinExistence type="predicted"/>
<dbReference type="Proteomes" id="UP001221142">
    <property type="component" value="Unassembled WGS sequence"/>
</dbReference>
<gene>
    <name evidence="1" type="ORF">FB45DRAFT_869228</name>
</gene>
<evidence type="ECO:0000313" key="2">
    <source>
        <dbReference type="Proteomes" id="UP001221142"/>
    </source>
</evidence>
<reference evidence="1" key="1">
    <citation type="submission" date="2023-03" db="EMBL/GenBank/DDBJ databases">
        <title>Massive genome expansion in bonnet fungi (Mycena s.s.) driven by repeated elements and novel gene families across ecological guilds.</title>
        <authorList>
            <consortium name="Lawrence Berkeley National Laboratory"/>
            <person name="Harder C.B."/>
            <person name="Miyauchi S."/>
            <person name="Viragh M."/>
            <person name="Kuo A."/>
            <person name="Thoen E."/>
            <person name="Andreopoulos B."/>
            <person name="Lu D."/>
            <person name="Skrede I."/>
            <person name="Drula E."/>
            <person name="Henrissat B."/>
            <person name="Morin E."/>
            <person name="Kohler A."/>
            <person name="Barry K."/>
            <person name="LaButti K."/>
            <person name="Morin E."/>
            <person name="Salamov A."/>
            <person name="Lipzen A."/>
            <person name="Mereny Z."/>
            <person name="Hegedus B."/>
            <person name="Baldrian P."/>
            <person name="Stursova M."/>
            <person name="Weitz H."/>
            <person name="Taylor A."/>
            <person name="Grigoriev I.V."/>
            <person name="Nagy L.G."/>
            <person name="Martin F."/>
            <person name="Kauserud H."/>
        </authorList>
    </citation>
    <scope>NUCLEOTIDE SEQUENCE</scope>
    <source>
        <strain evidence="1">9284</strain>
    </source>
</reference>
<name>A0AAD7FL64_9AGAR</name>
<dbReference type="EMBL" id="JARKIF010000012">
    <property type="protein sequence ID" value="KAJ7626130.1"/>
    <property type="molecule type" value="Genomic_DNA"/>
</dbReference>
<organism evidence="1 2">
    <name type="scientific">Roridomyces roridus</name>
    <dbReference type="NCBI Taxonomy" id="1738132"/>
    <lineage>
        <taxon>Eukaryota</taxon>
        <taxon>Fungi</taxon>
        <taxon>Dikarya</taxon>
        <taxon>Basidiomycota</taxon>
        <taxon>Agaricomycotina</taxon>
        <taxon>Agaricomycetes</taxon>
        <taxon>Agaricomycetidae</taxon>
        <taxon>Agaricales</taxon>
        <taxon>Marasmiineae</taxon>
        <taxon>Mycenaceae</taxon>
        <taxon>Roridomyces</taxon>
    </lineage>
</organism>
<evidence type="ECO:0000313" key="1">
    <source>
        <dbReference type="EMBL" id="KAJ7626130.1"/>
    </source>
</evidence>